<evidence type="ECO:0000256" key="6">
    <source>
        <dbReference type="ARBA" id="ARBA00022989"/>
    </source>
</evidence>
<dbReference type="GO" id="GO:1990961">
    <property type="term" value="P:xenobiotic detoxification by transmembrane export across the plasma membrane"/>
    <property type="evidence" value="ECO:0007669"/>
    <property type="project" value="InterPro"/>
</dbReference>
<protein>
    <recommendedName>
        <fullName evidence="8">Bcr/CflA family efflux transporter</fullName>
    </recommendedName>
</protein>
<keyword evidence="11" id="KW-1185">Reference proteome</keyword>
<keyword evidence="6 8" id="KW-1133">Transmembrane helix</keyword>
<evidence type="ECO:0000256" key="3">
    <source>
        <dbReference type="ARBA" id="ARBA00022448"/>
    </source>
</evidence>
<feature type="transmembrane region" description="Helical" evidence="8">
    <location>
        <begin position="211"/>
        <end position="236"/>
    </location>
</feature>
<dbReference type="PANTHER" id="PTHR23502">
    <property type="entry name" value="MAJOR FACILITATOR SUPERFAMILY"/>
    <property type="match status" value="1"/>
</dbReference>
<feature type="transmembrane region" description="Helical" evidence="8">
    <location>
        <begin position="304"/>
        <end position="330"/>
    </location>
</feature>
<evidence type="ECO:0000313" key="10">
    <source>
        <dbReference type="EMBL" id="ATI43348.1"/>
    </source>
</evidence>
<dbReference type="InterPro" id="IPR036259">
    <property type="entry name" value="MFS_trans_sf"/>
</dbReference>
<keyword evidence="7 8" id="KW-0472">Membrane</keyword>
<feature type="transmembrane region" description="Helical" evidence="8">
    <location>
        <begin position="44"/>
        <end position="63"/>
    </location>
</feature>
<dbReference type="InterPro" id="IPR004812">
    <property type="entry name" value="Efflux_drug-R_Bcr/CmlA"/>
</dbReference>
<evidence type="ECO:0000256" key="2">
    <source>
        <dbReference type="ARBA" id="ARBA00006236"/>
    </source>
</evidence>
<dbReference type="NCBIfam" id="TIGR00710">
    <property type="entry name" value="efflux_Bcr_CflA"/>
    <property type="match status" value="1"/>
</dbReference>
<evidence type="ECO:0000256" key="1">
    <source>
        <dbReference type="ARBA" id="ARBA00004651"/>
    </source>
</evidence>
<accession>A0A291M3G4</accession>
<dbReference type="CDD" id="cd17320">
    <property type="entry name" value="MFS_MdfA_MDR_like"/>
    <property type="match status" value="1"/>
</dbReference>
<keyword evidence="8" id="KW-0997">Cell inner membrane</keyword>
<feature type="transmembrane region" description="Helical" evidence="8">
    <location>
        <begin position="132"/>
        <end position="156"/>
    </location>
</feature>
<name>A0A291M3G4_9RHOB</name>
<feature type="transmembrane region" description="Helical" evidence="8">
    <location>
        <begin position="162"/>
        <end position="181"/>
    </location>
</feature>
<evidence type="ECO:0000256" key="4">
    <source>
        <dbReference type="ARBA" id="ARBA00022475"/>
    </source>
</evidence>
<evidence type="ECO:0000313" key="11">
    <source>
        <dbReference type="Proteomes" id="UP000219050"/>
    </source>
</evidence>
<dbReference type="EMBL" id="CP021404">
    <property type="protein sequence ID" value="ATI43348.1"/>
    <property type="molecule type" value="Genomic_DNA"/>
</dbReference>
<comment type="subcellular location">
    <subcellularLocation>
        <location evidence="8">Cell inner membrane</location>
        <topology evidence="8">Multi-pass membrane protein</topology>
    </subcellularLocation>
    <subcellularLocation>
        <location evidence="1">Cell membrane</location>
        <topology evidence="1">Multi-pass membrane protein</topology>
    </subcellularLocation>
</comment>
<dbReference type="GO" id="GO:0042910">
    <property type="term" value="F:xenobiotic transmembrane transporter activity"/>
    <property type="evidence" value="ECO:0007669"/>
    <property type="project" value="InterPro"/>
</dbReference>
<dbReference type="Proteomes" id="UP000219050">
    <property type="component" value="Chromosome"/>
</dbReference>
<proteinExistence type="inferred from homology"/>
<dbReference type="PANTHER" id="PTHR23502:SF132">
    <property type="entry name" value="POLYAMINE TRANSPORTER 2-RELATED"/>
    <property type="match status" value="1"/>
</dbReference>
<dbReference type="InterPro" id="IPR011701">
    <property type="entry name" value="MFS"/>
</dbReference>
<dbReference type="KEGG" id="cmag:CBW24_06695"/>
<dbReference type="Pfam" id="PF07690">
    <property type="entry name" value="MFS_1"/>
    <property type="match status" value="1"/>
</dbReference>
<dbReference type="GO" id="GO:0005886">
    <property type="term" value="C:plasma membrane"/>
    <property type="evidence" value="ECO:0007669"/>
    <property type="project" value="UniProtKB-SubCell"/>
</dbReference>
<dbReference type="AlphaFoldDB" id="A0A291M3G4"/>
<keyword evidence="5 8" id="KW-0812">Transmembrane</keyword>
<feature type="transmembrane region" description="Helical" evidence="8">
    <location>
        <begin position="278"/>
        <end position="298"/>
    </location>
</feature>
<feature type="transmembrane region" description="Helical" evidence="8">
    <location>
        <begin position="369"/>
        <end position="389"/>
    </location>
</feature>
<evidence type="ECO:0000256" key="5">
    <source>
        <dbReference type="ARBA" id="ARBA00022692"/>
    </source>
</evidence>
<feature type="transmembrane region" description="Helical" evidence="8">
    <location>
        <begin position="248"/>
        <end position="271"/>
    </location>
</feature>
<dbReference type="OrthoDB" id="9800416at2"/>
<comment type="similarity">
    <text evidence="2 8">Belongs to the major facilitator superfamily. Bcr/CmlA family.</text>
</comment>
<dbReference type="RefSeq" id="WP_097374155.1">
    <property type="nucleotide sequence ID" value="NZ_CP021404.1"/>
</dbReference>
<keyword evidence="3 8" id="KW-0813">Transport</keyword>
<comment type="caution">
    <text evidence="8">Lacks conserved residue(s) required for the propagation of feature annotation.</text>
</comment>
<organism evidence="10 11">
    <name type="scientific">Pacificitalea manganoxidans</name>
    <dbReference type="NCBI Taxonomy" id="1411902"/>
    <lineage>
        <taxon>Bacteria</taxon>
        <taxon>Pseudomonadati</taxon>
        <taxon>Pseudomonadota</taxon>
        <taxon>Alphaproteobacteria</taxon>
        <taxon>Rhodobacterales</taxon>
        <taxon>Paracoccaceae</taxon>
        <taxon>Pacificitalea</taxon>
    </lineage>
</organism>
<feature type="domain" description="Major facilitator superfamily (MFS) profile" evidence="9">
    <location>
        <begin position="8"/>
        <end position="393"/>
    </location>
</feature>
<keyword evidence="4" id="KW-1003">Cell membrane</keyword>
<dbReference type="SUPFAM" id="SSF103473">
    <property type="entry name" value="MFS general substrate transporter"/>
    <property type="match status" value="1"/>
</dbReference>
<dbReference type="Gene3D" id="1.20.1720.10">
    <property type="entry name" value="Multidrug resistance protein D"/>
    <property type="match status" value="1"/>
</dbReference>
<feature type="transmembrane region" description="Helical" evidence="8">
    <location>
        <begin position="75"/>
        <end position="93"/>
    </location>
</feature>
<sequence>MQPGLLRTALVLGLLSMVGPFAIDMYLPAMPAIAAGLGTTEGGVQATLTAYFLAFGVAQMVYGPWADQSGRKLPILTGIVVFFIGSVGAALAGSVEALVLWRAVQGLGGAAVMVVPRAVIRDLYTGPAATRMMAMIMLVISVSPMLAPLAGSLVLSLAGWRMVFWVLAGAAVLSVILTVTLQPETLPVARRRPVRLNFLLRGSRQLLSDPLFMGLTLVGGFGMASFFVFLASASFVYTGQYGLSPTGFSLAFAINAVGFFSASQAAGPLAVRLGMTRLILLGVGGFACFTMGLLVVTAMGGTALWVLILGLFLGNACLGTVIPTTMVLALEPHGEVAGLASSLGGTLQMLVGGVMIAVSAPFFDGTALPMVAVIAFCGAAALVLSLLTLRNLGAAPAQG</sequence>
<evidence type="ECO:0000259" key="9">
    <source>
        <dbReference type="PROSITE" id="PS50850"/>
    </source>
</evidence>
<evidence type="ECO:0000256" key="7">
    <source>
        <dbReference type="ARBA" id="ARBA00023136"/>
    </source>
</evidence>
<evidence type="ECO:0000256" key="8">
    <source>
        <dbReference type="RuleBase" id="RU365088"/>
    </source>
</evidence>
<gene>
    <name evidence="10" type="ORF">CBW24_06695</name>
</gene>
<reference evidence="10 11" key="1">
    <citation type="submission" date="2017-05" db="EMBL/GenBank/DDBJ databases">
        <title>Comparative genomic and metabolic analysis of manganese-oxidizing mechanisms in Celeribater manganoxidans DY25T: its adaption to the environment of polymetallic nodule.</title>
        <authorList>
            <person name="Wang X."/>
        </authorList>
    </citation>
    <scope>NUCLEOTIDE SEQUENCE [LARGE SCALE GENOMIC DNA]</scope>
    <source>
        <strain evidence="10 11">DY25</strain>
    </source>
</reference>
<dbReference type="InterPro" id="IPR020846">
    <property type="entry name" value="MFS_dom"/>
</dbReference>
<dbReference type="GO" id="GO:0015385">
    <property type="term" value="F:sodium:proton antiporter activity"/>
    <property type="evidence" value="ECO:0007669"/>
    <property type="project" value="TreeGrafter"/>
</dbReference>
<dbReference type="PROSITE" id="PS50850">
    <property type="entry name" value="MFS"/>
    <property type="match status" value="1"/>
</dbReference>
<feature type="transmembrane region" description="Helical" evidence="8">
    <location>
        <begin position="342"/>
        <end position="363"/>
    </location>
</feature>